<dbReference type="InterPro" id="IPR036291">
    <property type="entry name" value="NAD(P)-bd_dom_sf"/>
</dbReference>
<dbReference type="PANTHER" id="PTHR40459">
    <property type="entry name" value="CONSERVED HYPOTHETICAL ALANINE AND LEUCINE RICH PROTEIN"/>
    <property type="match status" value="1"/>
</dbReference>
<dbReference type="InterPro" id="IPR037108">
    <property type="entry name" value="TM1727-like_C_sf"/>
</dbReference>
<protein>
    <submittedName>
        <fullName evidence="3">DUF2520 domain-containing protein</fullName>
    </submittedName>
</protein>
<accession>A0A929QXE4</accession>
<feature type="domain" description="Putative oxidoreductase/dehydrogenase Rossmann-like" evidence="1">
    <location>
        <begin position="4"/>
        <end position="124"/>
    </location>
</feature>
<reference evidence="3" key="1">
    <citation type="submission" date="2020-04" db="EMBL/GenBank/DDBJ databases">
        <title>Deep metagenomics examines the oral microbiome during advanced dental caries in children, revealing novel taxa and co-occurrences with host molecules.</title>
        <authorList>
            <person name="Baker J.L."/>
            <person name="Morton J.T."/>
            <person name="Dinis M."/>
            <person name="Alvarez R."/>
            <person name="Tran N.C."/>
            <person name="Knight R."/>
            <person name="Edlund A."/>
        </authorList>
    </citation>
    <scope>NUCLEOTIDE SEQUENCE</scope>
    <source>
        <strain evidence="3">JCVI_32_bin.64</strain>
    </source>
</reference>
<dbReference type="Gene3D" id="1.10.1040.20">
    <property type="entry name" value="ProC-like, C-terminal domain"/>
    <property type="match status" value="1"/>
</dbReference>
<organism evidence="3 4">
    <name type="scientific">Schaalia georgiae</name>
    <dbReference type="NCBI Taxonomy" id="52768"/>
    <lineage>
        <taxon>Bacteria</taxon>
        <taxon>Bacillati</taxon>
        <taxon>Actinomycetota</taxon>
        <taxon>Actinomycetes</taxon>
        <taxon>Actinomycetales</taxon>
        <taxon>Actinomycetaceae</taxon>
        <taxon>Schaalia</taxon>
    </lineage>
</organism>
<proteinExistence type="predicted"/>
<evidence type="ECO:0000313" key="3">
    <source>
        <dbReference type="EMBL" id="MBF0939813.1"/>
    </source>
</evidence>
<comment type="caution">
    <text evidence="3">The sequence shown here is derived from an EMBL/GenBank/DDBJ whole genome shotgun (WGS) entry which is preliminary data.</text>
</comment>
<evidence type="ECO:0000259" key="2">
    <source>
        <dbReference type="Pfam" id="PF10728"/>
    </source>
</evidence>
<dbReference type="SUPFAM" id="SSF51735">
    <property type="entry name" value="NAD(P)-binding Rossmann-fold domains"/>
    <property type="match status" value="1"/>
</dbReference>
<dbReference type="Pfam" id="PF10728">
    <property type="entry name" value="DUF2520"/>
    <property type="match status" value="1"/>
</dbReference>
<dbReference type="Pfam" id="PF10727">
    <property type="entry name" value="Rossmann-like"/>
    <property type="match status" value="1"/>
</dbReference>
<dbReference type="Gene3D" id="3.40.50.720">
    <property type="entry name" value="NAD(P)-binding Rossmann-like Domain"/>
    <property type="match status" value="1"/>
</dbReference>
<dbReference type="AlphaFoldDB" id="A0A929QXE4"/>
<dbReference type="Proteomes" id="UP000718630">
    <property type="component" value="Unassembled WGS sequence"/>
</dbReference>
<feature type="domain" description="DUF2520" evidence="2">
    <location>
        <begin position="142"/>
        <end position="267"/>
    </location>
</feature>
<evidence type="ECO:0000259" key="1">
    <source>
        <dbReference type="Pfam" id="PF10727"/>
    </source>
</evidence>
<dbReference type="SUPFAM" id="SSF48179">
    <property type="entry name" value="6-phosphogluconate dehydrogenase C-terminal domain-like"/>
    <property type="match status" value="1"/>
</dbReference>
<dbReference type="InterPro" id="IPR008927">
    <property type="entry name" value="6-PGluconate_DH-like_C_sf"/>
</dbReference>
<dbReference type="EMBL" id="JABZFZ010000100">
    <property type="protein sequence ID" value="MBF0939813.1"/>
    <property type="molecule type" value="Genomic_DNA"/>
</dbReference>
<name>A0A929QXE4_9ACTO</name>
<dbReference type="InterPro" id="IPR018931">
    <property type="entry name" value="DUF2520"/>
</dbReference>
<sequence length="293" mass="29945">MSARAGRLGVGVIGMGHVGPVIASALRAAGHSIVAVSASSDASRERVDAMLPGVPIEEVPVVVERSEVVVLAVPDDQIGPLVTGLARSGAWQTGQIVIHLSGAHGVSVLDGAASQGAIPLAIHPAMTFTGTSVDVRRLVGAPFAVTGAAPFLPIAQALVVEMGGEPVVVDEEHRPLYHAGLTHGANFIAGIANQTMRILGEAGVEDPARYVRPLLEAALDRALTEGVAGISGPVPRADAGTVAAHVRALGASTGLRGELDTYASMTRALVALLQDARLLDERRATELLAALLQ</sequence>
<evidence type="ECO:0000313" key="4">
    <source>
        <dbReference type="Proteomes" id="UP000718630"/>
    </source>
</evidence>
<dbReference type="PANTHER" id="PTHR40459:SF1">
    <property type="entry name" value="CONSERVED HYPOTHETICAL ALANINE AND LEUCINE RICH PROTEIN"/>
    <property type="match status" value="1"/>
</dbReference>
<gene>
    <name evidence="3" type="ORF">HXK03_02905</name>
</gene>
<dbReference type="InterPro" id="IPR019665">
    <property type="entry name" value="OxRdtase/DH_put_Rossmann_dom"/>
</dbReference>